<evidence type="ECO:0000256" key="1">
    <source>
        <dbReference type="SAM" id="MobiDB-lite"/>
    </source>
</evidence>
<feature type="compositionally biased region" description="Pro residues" evidence="1">
    <location>
        <begin position="203"/>
        <end position="217"/>
    </location>
</feature>
<name>A0ABM4FNT1_9AVES</name>
<keyword evidence="2" id="KW-1185">Reference proteome</keyword>
<feature type="region of interest" description="Disordered" evidence="1">
    <location>
        <begin position="1055"/>
        <end position="1141"/>
    </location>
</feature>
<gene>
    <name evidence="3" type="primary">C25H6orf132</name>
</gene>
<feature type="compositionally biased region" description="Pro residues" evidence="1">
    <location>
        <begin position="181"/>
        <end position="195"/>
    </location>
</feature>
<protein>
    <submittedName>
        <fullName evidence="3">Uncharacterized protein C6orf132 homolog</fullName>
    </submittedName>
</protein>
<feature type="compositionally biased region" description="Low complexity" evidence="1">
    <location>
        <begin position="493"/>
        <end position="504"/>
    </location>
</feature>
<feature type="compositionally biased region" description="Basic and acidic residues" evidence="1">
    <location>
        <begin position="756"/>
        <end position="765"/>
    </location>
</feature>
<proteinExistence type="predicted"/>
<feature type="compositionally biased region" description="Low complexity" evidence="1">
    <location>
        <begin position="637"/>
        <end position="654"/>
    </location>
</feature>
<reference evidence="3" key="1">
    <citation type="submission" date="2025-08" db="UniProtKB">
        <authorList>
            <consortium name="RefSeq"/>
        </authorList>
    </citation>
    <scope>IDENTIFICATION</scope>
    <source>
        <tissue evidence="3">Blood</tissue>
    </source>
</reference>
<accession>A0ABM4FNT1</accession>
<feature type="compositionally biased region" description="Basic and acidic residues" evidence="1">
    <location>
        <begin position="458"/>
        <end position="490"/>
    </location>
</feature>
<feature type="region of interest" description="Disordered" evidence="1">
    <location>
        <begin position="431"/>
        <end position="988"/>
    </location>
</feature>
<organism evidence="2 3">
    <name type="scientific">Apteryx mantelli</name>
    <name type="common">North Island brown kiwi</name>
    <dbReference type="NCBI Taxonomy" id="2696672"/>
    <lineage>
        <taxon>Eukaryota</taxon>
        <taxon>Metazoa</taxon>
        <taxon>Chordata</taxon>
        <taxon>Craniata</taxon>
        <taxon>Vertebrata</taxon>
        <taxon>Euteleostomi</taxon>
        <taxon>Archelosauria</taxon>
        <taxon>Archosauria</taxon>
        <taxon>Dinosauria</taxon>
        <taxon>Saurischia</taxon>
        <taxon>Theropoda</taxon>
        <taxon>Coelurosauria</taxon>
        <taxon>Aves</taxon>
        <taxon>Palaeognathae</taxon>
        <taxon>Apterygiformes</taxon>
        <taxon>Apterygidae</taxon>
        <taxon>Apteryx</taxon>
    </lineage>
</organism>
<evidence type="ECO:0000313" key="3">
    <source>
        <dbReference type="RefSeq" id="XP_067166604.1"/>
    </source>
</evidence>
<feature type="region of interest" description="Disordered" evidence="1">
    <location>
        <begin position="139"/>
        <end position="418"/>
    </location>
</feature>
<feature type="compositionally biased region" description="Basic and acidic residues" evidence="1">
    <location>
        <begin position="715"/>
        <end position="732"/>
    </location>
</feature>
<sequence>MKKHHSMQGTFSRLFGRKHAQGAATSLFATNPPWIFTQEVTSDSTGGTGDVIEVHYGDNRFGTVTDSGTATLKPRPRVRPLLTFLPLNAQESHGVAVPTPSVPEDFEEKAALGPSSQMNGNLRMYTSVGDLRPQATEGEYLDEDIPPPPSVPPPPPPAPASSPPPPPPPVAPATPTLPEIVVPPPPAVAPPPPPASASSSPGTPAPPDFIPPAPPFPTGISKWKSETVLNTRQADAEGPVRPTNAEAGVPAAAGRESLQPKHCPEPHLTFPRSFKVPPPAPARSSSIPVQETDALGKEETFPKQPHARPPLPPCFTIRPAAKVHPAGDAEQRSAVLRQPIAKPAVPVTQPPRPGLAPGKDASSAGRQPLPPGSDSQKVPQSKKGENDSSPESEFLTANDLDLPPPDYPSSDEDWKEASNLNRLKHELVALLSSSKREERQVDRPVIPRPVNSVTDCAGSDRTRSDGSKLTKPVGKDSRLPKGGESEKREICISAASARESSSDAVLPALENKPANSQPNSVMKIRNELEAMLSLKKEGKPSLGLGSQKQSPENGSGSLRSGTGRVDPGGSLLPKPAPGQLQPAAAAVEEEEKVREDQQVPGAPSASEALEDVNPVPKHASPDSSLSAPDPPQKPKGELLVSASPLPSSSETLSPVPSPAPQPASLFQYKTHRARADSTDRLRAASSGENGDGEGVGLRPAESAPLPSEPLGSSRAGRDDVLIHPVTGEKVEKGSPMALLLAAKQRAQRGRQAPSRHGSDTGEKPRVKVPPKLGGAASETASTSFCRDESKPYSFTVVPRSPRTAALGQAGDELPQTSSALAGGAAGLAGSGQRQSKPPSFSSSSEQSCTAQKPSKEDPQGFARHRRVATSGLVQGLLESSQPEHPDLPNSGASPPRGLVSRKEEENREILDFEIIPPPPEFSNDVDDAEGASLSREANHKCPSFPDYSRTSETPRYFRWPSHGYDRSYDLPSQGSSEKSRRISDFAPQYPGCSTSEGYFSRYLNNRPLIKKRLYVSEPDRSYPRAAAASRGIGTLASYSPGGFPSPAAEGIRRVSSAHRSAPGSAQGRRTAAETPGKAVSYGSAGSDAKYKGQNGDYSPAGAAAASRPAHGGAQYGGPTNTFTVRPGTRQPISYVYQSSHR</sequence>
<feature type="compositionally biased region" description="Pro residues" evidence="1">
    <location>
        <begin position="146"/>
        <end position="172"/>
    </location>
</feature>
<feature type="compositionally biased region" description="Basic and acidic residues" evidence="1">
    <location>
        <begin position="673"/>
        <end position="682"/>
    </location>
</feature>
<feature type="compositionally biased region" description="Low complexity" evidence="1">
    <location>
        <begin position="571"/>
        <end position="586"/>
    </location>
</feature>
<feature type="compositionally biased region" description="Low complexity" evidence="1">
    <location>
        <begin position="737"/>
        <end position="752"/>
    </location>
</feature>
<dbReference type="Proteomes" id="UP001652627">
    <property type="component" value="Chromosome 25"/>
</dbReference>
<evidence type="ECO:0000313" key="2">
    <source>
        <dbReference type="Proteomes" id="UP001652627"/>
    </source>
</evidence>
<dbReference type="GeneID" id="106490968"/>
<dbReference type="PANTHER" id="PTHR35077">
    <property type="entry name" value="SIMILAR TO AI661453 PROTEIN"/>
    <property type="match status" value="1"/>
</dbReference>
<feature type="compositionally biased region" description="Basic and acidic residues" evidence="1">
    <location>
        <begin position="524"/>
        <end position="539"/>
    </location>
</feature>
<dbReference type="RefSeq" id="XP_067166604.1">
    <property type="nucleotide sequence ID" value="XM_067310503.1"/>
</dbReference>
<feature type="compositionally biased region" description="Low complexity" evidence="1">
    <location>
        <begin position="1098"/>
        <end position="1112"/>
    </location>
</feature>
<dbReference type="PANTHER" id="PTHR35077:SF2">
    <property type="entry name" value="SIMILAR TO AI661453 PROTEIN"/>
    <property type="match status" value="1"/>
</dbReference>
<feature type="compositionally biased region" description="Basic and acidic residues" evidence="1">
    <location>
        <begin position="900"/>
        <end position="910"/>
    </location>
</feature>
<feature type="compositionally biased region" description="Polar residues" evidence="1">
    <location>
        <begin position="544"/>
        <end position="560"/>
    </location>
</feature>
<feature type="compositionally biased region" description="Low complexity" evidence="1">
    <location>
        <begin position="830"/>
        <end position="847"/>
    </location>
</feature>